<keyword evidence="5 6" id="KW-0694">RNA-binding</keyword>
<evidence type="ECO:0000256" key="3">
    <source>
        <dbReference type="ARBA" id="ARBA00022759"/>
    </source>
</evidence>
<reference evidence="8 9" key="1">
    <citation type="journal article" date="2016" name="Nat. Commun.">
        <title>Thousands of microbial genomes shed light on interconnected biogeochemical processes in an aquifer system.</title>
        <authorList>
            <person name="Anantharaman K."/>
            <person name="Brown C.T."/>
            <person name="Hug L.A."/>
            <person name="Sharon I."/>
            <person name="Castelle C.J."/>
            <person name="Probst A.J."/>
            <person name="Thomas B.C."/>
            <person name="Singh A."/>
            <person name="Wilkins M.J."/>
            <person name="Karaoz U."/>
            <person name="Brodie E.L."/>
            <person name="Williams K.H."/>
            <person name="Hubbard S.S."/>
            <person name="Banfield J.F."/>
        </authorList>
    </citation>
    <scope>NUCLEOTIDE SEQUENCE [LARGE SCALE GENOMIC DNA]</scope>
</reference>
<evidence type="ECO:0000313" key="9">
    <source>
        <dbReference type="Proteomes" id="UP000176322"/>
    </source>
</evidence>
<accession>A0A1F6BXG3</accession>
<dbReference type="SUPFAM" id="SSF54211">
    <property type="entry name" value="Ribosomal protein S5 domain 2-like"/>
    <property type="match status" value="1"/>
</dbReference>
<comment type="function">
    <text evidence="6">RNaseP catalyzes the removal of the 5'-leader sequence from pre-tRNA to produce the mature 5'-terminus. It can also cleave other RNA substrates such as 4.5S RNA. The protein component plays an auxiliary but essential role in vivo by binding to the 5'-leader sequence and broadening the substrate specificity of the ribozyme.</text>
</comment>
<dbReference type="Proteomes" id="UP000176322">
    <property type="component" value="Unassembled WGS sequence"/>
</dbReference>
<comment type="caution">
    <text evidence="8">The sequence shown here is derived from an EMBL/GenBank/DDBJ whole genome shotgun (WGS) entry which is preliminary data.</text>
</comment>
<keyword evidence="3 6" id="KW-0255">Endonuclease</keyword>
<dbReference type="HAMAP" id="MF_00227">
    <property type="entry name" value="RNase_P"/>
    <property type="match status" value="1"/>
</dbReference>
<dbReference type="GO" id="GO:0004526">
    <property type="term" value="F:ribonuclease P activity"/>
    <property type="evidence" value="ECO:0007669"/>
    <property type="project" value="UniProtKB-UniRule"/>
</dbReference>
<dbReference type="GO" id="GO:0042781">
    <property type="term" value="F:3'-tRNA processing endoribonuclease activity"/>
    <property type="evidence" value="ECO:0007669"/>
    <property type="project" value="TreeGrafter"/>
</dbReference>
<dbReference type="PANTHER" id="PTHR33992:SF1">
    <property type="entry name" value="RIBONUCLEASE P PROTEIN COMPONENT"/>
    <property type="match status" value="1"/>
</dbReference>
<comment type="catalytic activity">
    <reaction evidence="6">
        <text>Endonucleolytic cleavage of RNA, removing 5'-extranucleotides from tRNA precursor.</text>
        <dbReference type="EC" id="3.1.26.5"/>
    </reaction>
</comment>
<evidence type="ECO:0000256" key="6">
    <source>
        <dbReference type="HAMAP-Rule" id="MF_00227"/>
    </source>
</evidence>
<name>A0A1F6BXG3_9BACT</name>
<keyword evidence="1 6" id="KW-0819">tRNA processing</keyword>
<dbReference type="Pfam" id="PF00825">
    <property type="entry name" value="Ribonuclease_P"/>
    <property type="match status" value="1"/>
</dbReference>
<dbReference type="InterPro" id="IPR014721">
    <property type="entry name" value="Ribsml_uS5_D2-typ_fold_subgr"/>
</dbReference>
<dbReference type="InterPro" id="IPR020568">
    <property type="entry name" value="Ribosomal_Su5_D2-typ_SF"/>
</dbReference>
<protein>
    <recommendedName>
        <fullName evidence="6 7">Ribonuclease P protein component</fullName>
        <shortName evidence="6">RNase P protein</shortName>
        <shortName evidence="6">RNaseP protein</shortName>
        <ecNumber evidence="6 7">3.1.26.5</ecNumber>
    </recommendedName>
    <alternativeName>
        <fullName evidence="6">Protein C5</fullName>
    </alternativeName>
</protein>
<dbReference type="GO" id="GO:0030677">
    <property type="term" value="C:ribonuclease P complex"/>
    <property type="evidence" value="ECO:0007669"/>
    <property type="project" value="TreeGrafter"/>
</dbReference>
<evidence type="ECO:0000256" key="2">
    <source>
        <dbReference type="ARBA" id="ARBA00022722"/>
    </source>
</evidence>
<sequence length="111" mass="13049">MLNKKERLTKKEFDRFFSSGRRFHSPLFTLIHSQETSFHGAVVVGKKVFKRAVDRNRLRRRLYNILYRLSRESEQSGVYIILTKPQAGMVSFDELKKALESLVTQSLKTRT</sequence>
<evidence type="ECO:0000256" key="7">
    <source>
        <dbReference type="NCBIfam" id="TIGR00188"/>
    </source>
</evidence>
<dbReference type="EC" id="3.1.26.5" evidence="6 7"/>
<evidence type="ECO:0000256" key="1">
    <source>
        <dbReference type="ARBA" id="ARBA00022694"/>
    </source>
</evidence>
<evidence type="ECO:0000256" key="4">
    <source>
        <dbReference type="ARBA" id="ARBA00022801"/>
    </source>
</evidence>
<dbReference type="NCBIfam" id="TIGR00188">
    <property type="entry name" value="rnpA"/>
    <property type="match status" value="1"/>
</dbReference>
<comment type="similarity">
    <text evidence="6">Belongs to the RnpA family.</text>
</comment>
<organism evidence="8 9">
    <name type="scientific">Candidatus Kaiserbacteria bacterium RIFCSPHIGHO2_01_FULL_46_22</name>
    <dbReference type="NCBI Taxonomy" id="1798475"/>
    <lineage>
        <taxon>Bacteria</taxon>
        <taxon>Candidatus Kaiseribacteriota</taxon>
    </lineage>
</organism>
<evidence type="ECO:0000313" key="8">
    <source>
        <dbReference type="EMBL" id="OGG41462.1"/>
    </source>
</evidence>
<dbReference type="AlphaFoldDB" id="A0A1F6BXG3"/>
<dbReference type="PANTHER" id="PTHR33992">
    <property type="entry name" value="RIBONUCLEASE P PROTEIN COMPONENT"/>
    <property type="match status" value="1"/>
</dbReference>
<dbReference type="Gene3D" id="3.30.230.10">
    <property type="match status" value="1"/>
</dbReference>
<evidence type="ECO:0000256" key="5">
    <source>
        <dbReference type="ARBA" id="ARBA00022884"/>
    </source>
</evidence>
<comment type="subunit">
    <text evidence="6">Consists of a catalytic RNA component (M1 or rnpB) and a protein subunit.</text>
</comment>
<keyword evidence="2 6" id="KW-0540">Nuclease</keyword>
<keyword evidence="4 6" id="KW-0378">Hydrolase</keyword>
<gene>
    <name evidence="6" type="primary">rnpA</name>
    <name evidence="8" type="ORF">A2837_03050</name>
</gene>
<dbReference type="InterPro" id="IPR000100">
    <property type="entry name" value="RNase_P"/>
</dbReference>
<dbReference type="GO" id="GO:0000049">
    <property type="term" value="F:tRNA binding"/>
    <property type="evidence" value="ECO:0007669"/>
    <property type="project" value="UniProtKB-UniRule"/>
</dbReference>
<dbReference type="GO" id="GO:0001682">
    <property type="term" value="P:tRNA 5'-leader removal"/>
    <property type="evidence" value="ECO:0007669"/>
    <property type="project" value="UniProtKB-UniRule"/>
</dbReference>
<dbReference type="STRING" id="1798475.A2837_03050"/>
<proteinExistence type="inferred from homology"/>
<dbReference type="EMBL" id="MFKO01000008">
    <property type="protein sequence ID" value="OGG41462.1"/>
    <property type="molecule type" value="Genomic_DNA"/>
</dbReference>